<feature type="region of interest" description="Disordered" evidence="1">
    <location>
        <begin position="58"/>
        <end position="80"/>
    </location>
</feature>
<dbReference type="Proteomes" id="UP000663929">
    <property type="component" value="Chromosome"/>
</dbReference>
<evidence type="ECO:0000256" key="1">
    <source>
        <dbReference type="SAM" id="MobiDB-lite"/>
    </source>
</evidence>
<gene>
    <name evidence="2" type="ORF">J3U87_17940</name>
</gene>
<organism evidence="2 3">
    <name type="scientific">Sulfidibacter corallicola</name>
    <dbReference type="NCBI Taxonomy" id="2818388"/>
    <lineage>
        <taxon>Bacteria</taxon>
        <taxon>Pseudomonadati</taxon>
        <taxon>Acidobacteriota</taxon>
        <taxon>Holophagae</taxon>
        <taxon>Acanthopleuribacterales</taxon>
        <taxon>Acanthopleuribacteraceae</taxon>
        <taxon>Sulfidibacter</taxon>
    </lineage>
</organism>
<accession>A0A8A4TXV4</accession>
<keyword evidence="3" id="KW-1185">Reference proteome</keyword>
<sequence>MKTFSKHPYMVLNELGIQHDGDRRPTTPKGLLSKIGTLCFHKPLAFFKKCLTGRIGGFASPRASHPPASRTEAGTNGSRSFSRFEQMERGGRITSKMKTFPDKSTYSVDSTLKFHIICHSDDFFREGANQVTTDCEIKLVNEPAPNRRRAFRK</sequence>
<evidence type="ECO:0000313" key="2">
    <source>
        <dbReference type="EMBL" id="QTD54330.1"/>
    </source>
</evidence>
<reference evidence="2" key="1">
    <citation type="submission" date="2021-03" db="EMBL/GenBank/DDBJ databases">
        <title>Acanthopleuribacteraceae sp. M133.</title>
        <authorList>
            <person name="Wang G."/>
        </authorList>
    </citation>
    <scope>NUCLEOTIDE SEQUENCE</scope>
    <source>
        <strain evidence="2">M133</strain>
    </source>
</reference>
<protein>
    <submittedName>
        <fullName evidence="2">Uncharacterized protein</fullName>
    </submittedName>
</protein>
<proteinExistence type="predicted"/>
<dbReference type="EMBL" id="CP071793">
    <property type="protein sequence ID" value="QTD54330.1"/>
    <property type="molecule type" value="Genomic_DNA"/>
</dbReference>
<dbReference type="RefSeq" id="WP_237384424.1">
    <property type="nucleotide sequence ID" value="NZ_CP071793.1"/>
</dbReference>
<dbReference type="AlphaFoldDB" id="A0A8A4TXV4"/>
<evidence type="ECO:0000313" key="3">
    <source>
        <dbReference type="Proteomes" id="UP000663929"/>
    </source>
</evidence>
<dbReference type="KEGG" id="scor:J3U87_17940"/>
<name>A0A8A4TXV4_SULCO</name>